<sequence>MKFTIQTSKRASTTLKQHLPMISEMISENQNLVKELKFDMYPIQKPLKLKPKYILAQTKLINYKILQFPATKPVIKTTNILT</sequence>
<accession>A0A2P5DTM7</accession>
<evidence type="ECO:0000313" key="2">
    <source>
        <dbReference type="Proteomes" id="UP000237105"/>
    </source>
</evidence>
<dbReference type="OrthoDB" id="10334852at2759"/>
<reference evidence="2" key="1">
    <citation type="submission" date="2016-06" db="EMBL/GenBank/DDBJ databases">
        <title>Parallel loss of symbiosis genes in relatives of nitrogen-fixing non-legume Parasponia.</title>
        <authorList>
            <person name="Van Velzen R."/>
            <person name="Holmer R."/>
            <person name="Bu F."/>
            <person name="Rutten L."/>
            <person name="Van Zeijl A."/>
            <person name="Liu W."/>
            <person name="Santuari L."/>
            <person name="Cao Q."/>
            <person name="Sharma T."/>
            <person name="Shen D."/>
            <person name="Roswanjaya Y."/>
            <person name="Wardhani T."/>
            <person name="Kalhor M.S."/>
            <person name="Jansen J."/>
            <person name="Van den Hoogen J."/>
            <person name="Gungor B."/>
            <person name="Hartog M."/>
            <person name="Hontelez J."/>
            <person name="Verver J."/>
            <person name="Yang W.-C."/>
            <person name="Schijlen E."/>
            <person name="Repin R."/>
            <person name="Schilthuizen M."/>
            <person name="Schranz E."/>
            <person name="Heidstra R."/>
            <person name="Miyata K."/>
            <person name="Fedorova E."/>
            <person name="Kohlen W."/>
            <person name="Bisseling T."/>
            <person name="Smit S."/>
            <person name="Geurts R."/>
        </authorList>
    </citation>
    <scope>NUCLEOTIDE SEQUENCE [LARGE SCALE GENOMIC DNA]</scope>
    <source>
        <strain evidence="2">cv. WU1-14</strain>
    </source>
</reference>
<keyword evidence="2" id="KW-1185">Reference proteome</keyword>
<proteinExistence type="predicted"/>
<gene>
    <name evidence="1" type="ORF">PanWU01x14_033150</name>
</gene>
<name>A0A2P5DTM7_PARAD</name>
<dbReference type="EMBL" id="JXTB01000017">
    <property type="protein sequence ID" value="PON76629.1"/>
    <property type="molecule type" value="Genomic_DNA"/>
</dbReference>
<evidence type="ECO:0000313" key="1">
    <source>
        <dbReference type="EMBL" id="PON76629.1"/>
    </source>
</evidence>
<dbReference type="Proteomes" id="UP000237105">
    <property type="component" value="Unassembled WGS sequence"/>
</dbReference>
<organism evidence="1 2">
    <name type="scientific">Parasponia andersonii</name>
    <name type="common">Sponia andersonii</name>
    <dbReference type="NCBI Taxonomy" id="3476"/>
    <lineage>
        <taxon>Eukaryota</taxon>
        <taxon>Viridiplantae</taxon>
        <taxon>Streptophyta</taxon>
        <taxon>Embryophyta</taxon>
        <taxon>Tracheophyta</taxon>
        <taxon>Spermatophyta</taxon>
        <taxon>Magnoliopsida</taxon>
        <taxon>eudicotyledons</taxon>
        <taxon>Gunneridae</taxon>
        <taxon>Pentapetalae</taxon>
        <taxon>rosids</taxon>
        <taxon>fabids</taxon>
        <taxon>Rosales</taxon>
        <taxon>Cannabaceae</taxon>
        <taxon>Parasponia</taxon>
    </lineage>
</organism>
<protein>
    <submittedName>
        <fullName evidence="1">Uncharacterized protein</fullName>
    </submittedName>
</protein>
<dbReference type="AlphaFoldDB" id="A0A2P5DTM7"/>
<comment type="caution">
    <text evidence="1">The sequence shown here is derived from an EMBL/GenBank/DDBJ whole genome shotgun (WGS) entry which is preliminary data.</text>
</comment>